<protein>
    <submittedName>
        <fullName evidence="1">Uncharacterized protein</fullName>
    </submittedName>
</protein>
<comment type="caution">
    <text evidence="1">The sequence shown here is derived from an EMBL/GenBank/DDBJ whole genome shotgun (WGS) entry which is preliminary data.</text>
</comment>
<name>A0AAD7XDX0_9APHY</name>
<dbReference type="AlphaFoldDB" id="A0AAD7XDX0"/>
<reference evidence="1" key="1">
    <citation type="submission" date="2022-11" db="EMBL/GenBank/DDBJ databases">
        <title>Genome Sequence of Cubamyces cubensis.</title>
        <authorList>
            <person name="Buettner E."/>
        </authorList>
    </citation>
    <scope>NUCLEOTIDE SEQUENCE</scope>
    <source>
        <strain evidence="1">MPL-01</strain>
    </source>
</reference>
<proteinExistence type="predicted"/>
<keyword evidence="2" id="KW-1185">Reference proteome</keyword>
<evidence type="ECO:0000313" key="1">
    <source>
        <dbReference type="EMBL" id="KAJ8489275.1"/>
    </source>
</evidence>
<accession>A0AAD7XDX0</accession>
<evidence type="ECO:0000313" key="2">
    <source>
        <dbReference type="Proteomes" id="UP001215151"/>
    </source>
</evidence>
<dbReference type="EMBL" id="JAPEVG010000051">
    <property type="protein sequence ID" value="KAJ8489275.1"/>
    <property type="molecule type" value="Genomic_DNA"/>
</dbReference>
<dbReference type="Proteomes" id="UP001215151">
    <property type="component" value="Unassembled WGS sequence"/>
</dbReference>
<sequence length="173" mass="19375">MISALSRVFTTTSPKYPSAIILIGHSQFFAFVHVIPETGELEALFRSYRDTRDDRFRVSHTEEVSREQLGTVTILKEERDAITTLSHEVAGRVNELLDEAGVRSREADREPQDVALLVEQILKPAALGAMKALDSEAQSHDTAEKATVPVYIVQVERSKPDWITSREPKSIQS</sequence>
<organism evidence="1 2">
    <name type="scientific">Trametes cubensis</name>
    <dbReference type="NCBI Taxonomy" id="1111947"/>
    <lineage>
        <taxon>Eukaryota</taxon>
        <taxon>Fungi</taxon>
        <taxon>Dikarya</taxon>
        <taxon>Basidiomycota</taxon>
        <taxon>Agaricomycotina</taxon>
        <taxon>Agaricomycetes</taxon>
        <taxon>Polyporales</taxon>
        <taxon>Polyporaceae</taxon>
        <taxon>Trametes</taxon>
    </lineage>
</organism>
<gene>
    <name evidence="1" type="ORF">ONZ51_g3038</name>
</gene>